<dbReference type="InterPro" id="IPR047865">
    <property type="entry name" value="Ribosomal_uL10_bac_type"/>
</dbReference>
<evidence type="ECO:0000256" key="5">
    <source>
        <dbReference type="ARBA" id="ARBA00035202"/>
    </source>
</evidence>
<dbReference type="PROSITE" id="PS01109">
    <property type="entry name" value="RIBOSOMAL_L10"/>
    <property type="match status" value="1"/>
</dbReference>
<evidence type="ECO:0000256" key="1">
    <source>
        <dbReference type="ARBA" id="ARBA00002633"/>
    </source>
</evidence>
<dbReference type="InterPro" id="IPR043141">
    <property type="entry name" value="Ribosomal_uL10-like_sf"/>
</dbReference>
<dbReference type="PATRIC" id="fig|1121439.3.peg.1116"/>
<dbReference type="SUPFAM" id="SSF160369">
    <property type="entry name" value="Ribosomal protein L10-like"/>
    <property type="match status" value="1"/>
</dbReference>
<keyword evidence="8" id="KW-1185">Reference proteome</keyword>
<evidence type="ECO:0000256" key="3">
    <source>
        <dbReference type="ARBA" id="ARBA00022980"/>
    </source>
</evidence>
<dbReference type="AlphaFoldDB" id="S7UQH6"/>
<dbReference type="NCBIfam" id="NF000955">
    <property type="entry name" value="PRK00099.1-1"/>
    <property type="match status" value="1"/>
</dbReference>
<comment type="similarity">
    <text evidence="2 6">Belongs to the universal ribosomal protein uL10 family.</text>
</comment>
<comment type="caution">
    <text evidence="7">The sequence shown here is derived from an EMBL/GenBank/DDBJ whole genome shotgun (WGS) entry which is preliminary data.</text>
</comment>
<dbReference type="PANTHER" id="PTHR11560">
    <property type="entry name" value="39S RIBOSOMAL PROTEIN L10, MITOCHONDRIAL"/>
    <property type="match status" value="1"/>
</dbReference>
<keyword evidence="4 6" id="KW-0687">Ribonucleoprotein</keyword>
<comment type="subunit">
    <text evidence="6">Part of the ribosomal stalk of the 50S ribosomal subunit. The N-terminus interacts with L11 and the large rRNA to form the base of the stalk. The C-terminus forms an elongated spine to which L12 dimers bind in a sequential fashion forming a multimeric L10(L12)X complex.</text>
</comment>
<dbReference type="InterPro" id="IPR022973">
    <property type="entry name" value="Ribosomal_uL10_bac"/>
</dbReference>
<dbReference type="GO" id="GO:0003735">
    <property type="term" value="F:structural constituent of ribosome"/>
    <property type="evidence" value="ECO:0007669"/>
    <property type="project" value="InterPro"/>
</dbReference>
<reference evidence="7 8" key="1">
    <citation type="journal article" date="2013" name="Genome Announc.">
        <title>Draft genome sequences for three mercury-methylating, sulfate-reducing bacteria.</title>
        <authorList>
            <person name="Brown S.D."/>
            <person name="Hurt R.A.Jr."/>
            <person name="Gilmour C.C."/>
            <person name="Elias D.A."/>
        </authorList>
    </citation>
    <scope>NUCLEOTIDE SEQUENCE [LARGE SCALE GENOMIC DNA]</scope>
    <source>
        <strain evidence="7 8">DSM 16529</strain>
    </source>
</reference>
<evidence type="ECO:0000313" key="7">
    <source>
        <dbReference type="EMBL" id="EPR34573.1"/>
    </source>
</evidence>
<keyword evidence="3 6" id="KW-0689">Ribosomal protein</keyword>
<accession>S7UQH6</accession>
<evidence type="ECO:0000256" key="4">
    <source>
        <dbReference type="ARBA" id="ARBA00023274"/>
    </source>
</evidence>
<dbReference type="OrthoDB" id="3186107at2"/>
<comment type="function">
    <text evidence="1 6">Forms part of the ribosomal stalk, playing a central role in the interaction of the ribosome with GTP-bound translation factors.</text>
</comment>
<dbReference type="InterPro" id="IPR001790">
    <property type="entry name" value="Ribosomal_uL10"/>
</dbReference>
<dbReference type="RefSeq" id="WP_020886597.1">
    <property type="nucleotide sequence ID" value="NZ_ATHI01000008.1"/>
</dbReference>
<keyword evidence="6" id="KW-0699">rRNA-binding</keyword>
<keyword evidence="6" id="KW-0694">RNA-binding</keyword>
<evidence type="ECO:0000313" key="8">
    <source>
        <dbReference type="Proteomes" id="UP000014975"/>
    </source>
</evidence>
<evidence type="ECO:0000256" key="6">
    <source>
        <dbReference type="HAMAP-Rule" id="MF_00362"/>
    </source>
</evidence>
<dbReference type="Pfam" id="PF00466">
    <property type="entry name" value="Ribosomal_L10"/>
    <property type="match status" value="1"/>
</dbReference>
<dbReference type="GO" id="GO:0006412">
    <property type="term" value="P:translation"/>
    <property type="evidence" value="ECO:0007669"/>
    <property type="project" value="UniProtKB-UniRule"/>
</dbReference>
<dbReference type="GO" id="GO:0015934">
    <property type="term" value="C:large ribosomal subunit"/>
    <property type="evidence" value="ECO:0007669"/>
    <property type="project" value="InterPro"/>
</dbReference>
<sequence length="177" mass="19142">MNRTEKAKVIEELRGVASPASIAVVTDFKGMTVEQMTELRVKLRSANVNYHVVKNTLARLALADCAHKVLGDKLKENNAIAFGYDDPVAAAKVIADFLRDNPKTKLQLKGASLEGKYLTEEQVKDLAKLPGKTELLAMLLGTMGAVPRNFVCVLAAVPRGLLNVLTALRDQKAESAA</sequence>
<dbReference type="eggNOG" id="COG0244">
    <property type="taxonomic scope" value="Bacteria"/>
</dbReference>
<proteinExistence type="inferred from homology"/>
<dbReference type="STRING" id="1121439.dsat_2712"/>
<dbReference type="InterPro" id="IPR002363">
    <property type="entry name" value="Ribosomal_uL10_CS_bac"/>
</dbReference>
<dbReference type="Proteomes" id="UP000014975">
    <property type="component" value="Unassembled WGS sequence"/>
</dbReference>
<name>S7UQH6_9BACT</name>
<dbReference type="EMBL" id="ATHI01000008">
    <property type="protein sequence ID" value="EPR34573.1"/>
    <property type="molecule type" value="Genomic_DNA"/>
</dbReference>
<evidence type="ECO:0000256" key="2">
    <source>
        <dbReference type="ARBA" id="ARBA00008889"/>
    </source>
</evidence>
<dbReference type="CDD" id="cd05797">
    <property type="entry name" value="Ribosomal_L10"/>
    <property type="match status" value="1"/>
</dbReference>
<dbReference type="GO" id="GO:0070180">
    <property type="term" value="F:large ribosomal subunit rRNA binding"/>
    <property type="evidence" value="ECO:0007669"/>
    <property type="project" value="UniProtKB-UniRule"/>
</dbReference>
<gene>
    <name evidence="6" type="primary">rplJ</name>
    <name evidence="7" type="ORF">dsat_2712</name>
</gene>
<dbReference type="Gene3D" id="3.30.70.1730">
    <property type="match status" value="1"/>
</dbReference>
<dbReference type="Gene3D" id="6.10.250.290">
    <property type="match status" value="1"/>
</dbReference>
<protein>
    <recommendedName>
        <fullName evidence="5 6">Large ribosomal subunit protein uL10</fullName>
    </recommendedName>
</protein>
<dbReference type="HAMAP" id="MF_00362">
    <property type="entry name" value="Ribosomal_uL10"/>
    <property type="match status" value="1"/>
</dbReference>
<organism evidence="7 8">
    <name type="scientific">Alkalidesulfovibrio alkalitolerans DSM 16529</name>
    <dbReference type="NCBI Taxonomy" id="1121439"/>
    <lineage>
        <taxon>Bacteria</taxon>
        <taxon>Pseudomonadati</taxon>
        <taxon>Thermodesulfobacteriota</taxon>
        <taxon>Desulfovibrionia</taxon>
        <taxon>Desulfovibrionales</taxon>
        <taxon>Desulfovibrionaceae</taxon>
        <taxon>Alkalidesulfovibrio</taxon>
    </lineage>
</organism>